<dbReference type="PRINTS" id="PR00033">
    <property type="entry name" value="HTHASNC"/>
</dbReference>
<dbReference type="GeneID" id="33314356"/>
<name>A0A218NNQ3_9ARCH</name>
<dbReference type="PROSITE" id="PS50956">
    <property type="entry name" value="HTH_ASNC_2"/>
    <property type="match status" value="1"/>
</dbReference>
<dbReference type="PANTHER" id="PTHR43413">
    <property type="entry name" value="TRANSCRIPTIONAL REGULATOR, ASNC FAMILY"/>
    <property type="match status" value="1"/>
</dbReference>
<evidence type="ECO:0000256" key="3">
    <source>
        <dbReference type="ARBA" id="ARBA00023163"/>
    </source>
</evidence>
<dbReference type="Proteomes" id="UP000197679">
    <property type="component" value="Chromosome"/>
</dbReference>
<dbReference type="EMBL" id="CP019964">
    <property type="protein sequence ID" value="ASI14099.1"/>
    <property type="molecule type" value="Genomic_DNA"/>
</dbReference>
<evidence type="ECO:0000256" key="2">
    <source>
        <dbReference type="ARBA" id="ARBA00023125"/>
    </source>
</evidence>
<dbReference type="AlphaFoldDB" id="A0A218NNQ3"/>
<dbReference type="InterPro" id="IPR011991">
    <property type="entry name" value="ArsR-like_HTH"/>
</dbReference>
<proteinExistence type="predicted"/>
<dbReference type="InterPro" id="IPR019885">
    <property type="entry name" value="Tscrpt_reg_HTH_AsnC-type_CS"/>
</dbReference>
<gene>
    <name evidence="5" type="ORF">Mia14_0807</name>
</gene>
<evidence type="ECO:0000256" key="1">
    <source>
        <dbReference type="ARBA" id="ARBA00023015"/>
    </source>
</evidence>
<dbReference type="SMART" id="SM00344">
    <property type="entry name" value="HTH_ASNC"/>
    <property type="match status" value="1"/>
</dbReference>
<feature type="domain" description="HTH asnC-type" evidence="4">
    <location>
        <begin position="4"/>
        <end position="63"/>
    </location>
</feature>
<dbReference type="InterPro" id="IPR019888">
    <property type="entry name" value="Tscrpt_reg_AsnC-like"/>
</dbReference>
<dbReference type="KEGG" id="marh:Mia14_0807"/>
<evidence type="ECO:0000313" key="6">
    <source>
        <dbReference type="Proteomes" id="UP000197679"/>
    </source>
</evidence>
<protein>
    <submittedName>
        <fullName evidence="5">Lrp-AsnC family transcriptional regulator</fullName>
    </submittedName>
</protein>
<dbReference type="InterPro" id="IPR036390">
    <property type="entry name" value="WH_DNA-bd_sf"/>
</dbReference>
<dbReference type="Gene3D" id="3.30.70.920">
    <property type="match status" value="1"/>
</dbReference>
<dbReference type="OrthoDB" id="6995at2157"/>
<evidence type="ECO:0000259" key="4">
    <source>
        <dbReference type="PROSITE" id="PS50956"/>
    </source>
</evidence>
<keyword evidence="1" id="KW-0805">Transcription regulation</keyword>
<dbReference type="InterPro" id="IPR050684">
    <property type="entry name" value="HTH-Siroheme_Decarb"/>
</dbReference>
<keyword evidence="6" id="KW-1185">Reference proteome</keyword>
<accession>A0A218NNQ3</accession>
<dbReference type="PANTHER" id="PTHR43413:SF7">
    <property type="entry name" value="HTH-TYPE TRANSCRIPTIONAL REGULATOR PTR2"/>
    <property type="match status" value="1"/>
</dbReference>
<evidence type="ECO:0000313" key="5">
    <source>
        <dbReference type="EMBL" id="ASI14099.1"/>
    </source>
</evidence>
<dbReference type="SUPFAM" id="SSF46785">
    <property type="entry name" value="Winged helix' DNA-binding domain"/>
    <property type="match status" value="1"/>
</dbReference>
<dbReference type="PROSITE" id="PS00519">
    <property type="entry name" value="HTH_ASNC_1"/>
    <property type="match status" value="1"/>
</dbReference>
<keyword evidence="2" id="KW-0238">DNA-binding</keyword>
<dbReference type="InterPro" id="IPR011008">
    <property type="entry name" value="Dimeric_a/b-barrel"/>
</dbReference>
<dbReference type="Pfam" id="PF13412">
    <property type="entry name" value="HTH_24"/>
    <property type="match status" value="1"/>
</dbReference>
<sequence>MFNKIDKDIINLLYYNGDISSDEIASKLGVSKGTVRNRLIRLKDEGVIKNYGIRAKLQKIGMAEVIVGLEIAPENYIQATKDIASYGWVNELYRTSGDHSVVAIIISDSETIQDKVADLLNVKGVKNVYPSFVQDLIK</sequence>
<dbReference type="SUPFAM" id="SSF54909">
    <property type="entry name" value="Dimeric alpha+beta barrel"/>
    <property type="match status" value="1"/>
</dbReference>
<dbReference type="InterPro" id="IPR000485">
    <property type="entry name" value="AsnC-type_HTH_dom"/>
</dbReference>
<reference evidence="5 6" key="1">
    <citation type="journal article" date="2017" name="Nat. Commun.">
        <title>'ARMAN' archaea depend on association with euryarchaeal host in culture and in situ.</title>
        <authorList>
            <person name="Golyshina O."/>
            <person name="Toshchakov S."/>
            <person name="Makarova K."/>
            <person name="Gavrilov S."/>
            <person name="Korzhenkov A."/>
            <person name="La Cono V."/>
            <person name="Arcadi E."/>
            <person name="Nechitaylo T."/>
            <person name="Ferrer M."/>
            <person name="Kublanov I."/>
            <person name="Wolf Y."/>
            <person name="Yakimov M."/>
            <person name="Golyshin P."/>
            <person name="Slesarev A."/>
            <person name="Kozyavkin S."/>
        </authorList>
    </citation>
    <scope>NUCLEOTIDE SEQUENCE [LARGE SCALE GENOMIC DNA]</scope>
    <source>
        <strain evidence="5 6">Mia14</strain>
    </source>
</reference>
<organism evidence="5 6">
    <name type="scientific">Candidatus Mancarchaeum acidiphilum</name>
    <dbReference type="NCBI Taxonomy" id="1920749"/>
    <lineage>
        <taxon>Archaea</taxon>
        <taxon>Candidatus Micrarchaeota</taxon>
        <taxon>Candidatus Mancarchaeum</taxon>
    </lineage>
</organism>
<dbReference type="InterPro" id="IPR036388">
    <property type="entry name" value="WH-like_DNA-bd_sf"/>
</dbReference>
<dbReference type="RefSeq" id="WP_088820364.1">
    <property type="nucleotide sequence ID" value="NZ_CP019964.1"/>
</dbReference>
<dbReference type="CDD" id="cd00090">
    <property type="entry name" value="HTH_ARSR"/>
    <property type="match status" value="1"/>
</dbReference>
<dbReference type="Gene3D" id="1.10.10.10">
    <property type="entry name" value="Winged helix-like DNA-binding domain superfamily/Winged helix DNA-binding domain"/>
    <property type="match status" value="1"/>
</dbReference>
<dbReference type="GO" id="GO:0043565">
    <property type="term" value="F:sequence-specific DNA binding"/>
    <property type="evidence" value="ECO:0007669"/>
    <property type="project" value="InterPro"/>
</dbReference>
<keyword evidence="3" id="KW-0804">Transcription</keyword>